<feature type="transmembrane region" description="Helical" evidence="2">
    <location>
        <begin position="101"/>
        <end position="118"/>
    </location>
</feature>
<evidence type="ECO:0000313" key="5">
    <source>
        <dbReference type="Proteomes" id="UP001180840"/>
    </source>
</evidence>
<proteinExistence type="inferred from homology"/>
<feature type="transmembrane region" description="Helical" evidence="2">
    <location>
        <begin position="178"/>
        <end position="198"/>
    </location>
</feature>
<evidence type="ECO:0000259" key="3">
    <source>
        <dbReference type="Pfam" id="PF00892"/>
    </source>
</evidence>
<keyword evidence="5" id="KW-1185">Reference proteome</keyword>
<comment type="similarity">
    <text evidence="1">Belongs to the EamA transporter family.</text>
</comment>
<feature type="transmembrane region" description="Helical" evidence="2">
    <location>
        <begin position="149"/>
        <end position="166"/>
    </location>
</feature>
<feature type="transmembrane region" description="Helical" evidence="2">
    <location>
        <begin position="125"/>
        <end position="143"/>
    </location>
</feature>
<keyword evidence="2" id="KW-1133">Transmembrane helix</keyword>
<comment type="caution">
    <text evidence="4">The sequence shown here is derived from an EMBL/GenBank/DDBJ whole genome shotgun (WGS) entry which is preliminary data.</text>
</comment>
<name>A0ABU1ZXT3_9CORY</name>
<keyword evidence="2" id="KW-0812">Transmembrane</keyword>
<gene>
    <name evidence="4" type="ORF">J2S39_001402</name>
</gene>
<evidence type="ECO:0000256" key="2">
    <source>
        <dbReference type="SAM" id="Phobius"/>
    </source>
</evidence>
<accession>A0ABU1ZXT3</accession>
<feature type="transmembrane region" description="Helical" evidence="2">
    <location>
        <begin position="45"/>
        <end position="61"/>
    </location>
</feature>
<evidence type="ECO:0000313" key="4">
    <source>
        <dbReference type="EMBL" id="MDR7329726.1"/>
    </source>
</evidence>
<feature type="domain" description="EamA" evidence="3">
    <location>
        <begin position="149"/>
        <end position="284"/>
    </location>
</feature>
<keyword evidence="2" id="KW-0472">Membrane</keyword>
<dbReference type="Proteomes" id="UP001180840">
    <property type="component" value="Unassembled WGS sequence"/>
</dbReference>
<sequence length="287" mass="29824">MMNNSLDESTRTRLGAPALAVVSGVSMYAGAAIAVGLFATHPPAVVAWLRIAAGALILLLIHRPRIRDFLGISGRDAAVYGLFTMAMNMTFYVSINHLPLGTAVAIEFLGPIAVAAWGSRSRRDWTALALAATGVVVISGASWSTSAVGIVFALLAGAMWAGYILTGTRIAGDAGSSGTSMAVGFTWASLAALPFVALHQFRAPDTDANLLIMAVLALGLGFFSSVVPYSLDQVVMRWAGPGYFAVLQAILPVVAAVVGAIALRQFLTLPEMIGVALVVTAVVLKRP</sequence>
<protein>
    <submittedName>
        <fullName evidence="4">Inner membrane transporter RhtA</fullName>
    </submittedName>
</protein>
<dbReference type="InterPro" id="IPR037185">
    <property type="entry name" value="EmrE-like"/>
</dbReference>
<dbReference type="EMBL" id="JAVDXZ010000001">
    <property type="protein sequence ID" value="MDR7329726.1"/>
    <property type="molecule type" value="Genomic_DNA"/>
</dbReference>
<feature type="transmembrane region" description="Helical" evidence="2">
    <location>
        <begin position="243"/>
        <end position="261"/>
    </location>
</feature>
<feature type="transmembrane region" description="Helical" evidence="2">
    <location>
        <begin position="210"/>
        <end position="231"/>
    </location>
</feature>
<evidence type="ECO:0000256" key="1">
    <source>
        <dbReference type="ARBA" id="ARBA00007362"/>
    </source>
</evidence>
<feature type="transmembrane region" description="Helical" evidence="2">
    <location>
        <begin position="12"/>
        <end position="39"/>
    </location>
</feature>
<dbReference type="SUPFAM" id="SSF103481">
    <property type="entry name" value="Multidrug resistance efflux transporter EmrE"/>
    <property type="match status" value="2"/>
</dbReference>
<dbReference type="Pfam" id="PF00892">
    <property type="entry name" value="EamA"/>
    <property type="match status" value="1"/>
</dbReference>
<dbReference type="InterPro" id="IPR000620">
    <property type="entry name" value="EamA_dom"/>
</dbReference>
<reference evidence="4" key="1">
    <citation type="submission" date="2023-07" db="EMBL/GenBank/DDBJ databases">
        <title>Sequencing the genomes of 1000 actinobacteria strains.</title>
        <authorList>
            <person name="Klenk H.-P."/>
        </authorList>
    </citation>
    <scope>NUCLEOTIDE SEQUENCE</scope>
    <source>
        <strain evidence="4">DSM 107476</strain>
    </source>
</reference>
<organism evidence="4 5">
    <name type="scientific">Corynebacterium guangdongense</name>
    <dbReference type="NCBI Taxonomy" id="1783348"/>
    <lineage>
        <taxon>Bacteria</taxon>
        <taxon>Bacillati</taxon>
        <taxon>Actinomycetota</taxon>
        <taxon>Actinomycetes</taxon>
        <taxon>Mycobacteriales</taxon>
        <taxon>Corynebacteriaceae</taxon>
        <taxon>Corynebacterium</taxon>
    </lineage>
</organism>